<keyword evidence="2 7" id="KW-0349">Heme</keyword>
<feature type="compositionally biased region" description="Polar residues" evidence="9">
    <location>
        <begin position="1"/>
        <end position="19"/>
    </location>
</feature>
<dbReference type="PRINTS" id="PR00385">
    <property type="entry name" value="P450"/>
</dbReference>
<dbReference type="Proteomes" id="UP000594778">
    <property type="component" value="Chromosome"/>
</dbReference>
<dbReference type="InterPro" id="IPR036396">
    <property type="entry name" value="Cyt_P450_sf"/>
</dbReference>
<evidence type="ECO:0000256" key="2">
    <source>
        <dbReference type="ARBA" id="ARBA00022617"/>
    </source>
</evidence>
<gene>
    <name evidence="10" type="ORF">I6G66_05030</name>
</gene>
<dbReference type="InterPro" id="IPR017972">
    <property type="entry name" value="Cyt_P450_CS"/>
</dbReference>
<protein>
    <submittedName>
        <fullName evidence="10">Cytochrome P450</fullName>
    </submittedName>
</protein>
<comment type="similarity">
    <text evidence="1 8">Belongs to the cytochrome P450 family.</text>
</comment>
<dbReference type="GO" id="GO:0016705">
    <property type="term" value="F:oxidoreductase activity, acting on paired donors, with incorporation or reduction of molecular oxygen"/>
    <property type="evidence" value="ECO:0007669"/>
    <property type="project" value="InterPro"/>
</dbReference>
<name>A0A7T2S9J9_DELAC</name>
<dbReference type="GO" id="GO:0005506">
    <property type="term" value="F:iron ion binding"/>
    <property type="evidence" value="ECO:0007669"/>
    <property type="project" value="InterPro"/>
</dbReference>
<evidence type="ECO:0000256" key="9">
    <source>
        <dbReference type="SAM" id="MobiDB-lite"/>
    </source>
</evidence>
<proteinExistence type="inferred from homology"/>
<feature type="region of interest" description="Disordered" evidence="9">
    <location>
        <begin position="1"/>
        <end position="57"/>
    </location>
</feature>
<evidence type="ECO:0000256" key="1">
    <source>
        <dbReference type="ARBA" id="ARBA00010617"/>
    </source>
</evidence>
<reference evidence="10 11" key="1">
    <citation type="submission" date="2020-12" db="EMBL/GenBank/DDBJ databases">
        <title>FDA dAtabase for Regulatory Grade micrObial Sequences (FDA-ARGOS): Supporting development and validation of Infectious Disease Dx tests.</title>
        <authorList>
            <person name="Sproer C."/>
            <person name="Gronow S."/>
            <person name="Severitt S."/>
            <person name="Schroder I."/>
            <person name="Tallon L."/>
            <person name="Sadzewicz L."/>
            <person name="Zhao X."/>
            <person name="Boylan J."/>
            <person name="Ott S."/>
            <person name="Bowen H."/>
            <person name="Vavikolanu K."/>
            <person name="Mehta A."/>
            <person name="Aluvathingal J."/>
            <person name="Nadendla S."/>
            <person name="Lowell S."/>
            <person name="Myers T."/>
            <person name="Yan Y."/>
            <person name="Sichtig H."/>
        </authorList>
    </citation>
    <scope>NUCLEOTIDE SEQUENCE [LARGE SCALE GENOMIC DNA]</scope>
    <source>
        <strain evidence="10 11">FDAARGOS_909</strain>
    </source>
</reference>
<dbReference type="AlphaFoldDB" id="A0A7T2S9J9"/>
<evidence type="ECO:0000256" key="8">
    <source>
        <dbReference type="RuleBase" id="RU000461"/>
    </source>
</evidence>
<keyword evidence="3 7" id="KW-0479">Metal-binding</keyword>
<dbReference type="Gene3D" id="1.10.630.10">
    <property type="entry name" value="Cytochrome P450"/>
    <property type="match status" value="1"/>
</dbReference>
<dbReference type="PANTHER" id="PTHR24291:SF50">
    <property type="entry name" value="BIFUNCTIONAL ALBAFLAVENONE MONOOXYGENASE_TERPENE SYNTHASE"/>
    <property type="match status" value="1"/>
</dbReference>
<evidence type="ECO:0000256" key="6">
    <source>
        <dbReference type="ARBA" id="ARBA00023033"/>
    </source>
</evidence>
<evidence type="ECO:0000256" key="3">
    <source>
        <dbReference type="ARBA" id="ARBA00022723"/>
    </source>
</evidence>
<dbReference type="PROSITE" id="PS00086">
    <property type="entry name" value="CYTOCHROME_P450"/>
    <property type="match status" value="1"/>
</dbReference>
<keyword evidence="4 8" id="KW-0560">Oxidoreductase</keyword>
<dbReference type="GO" id="GO:0020037">
    <property type="term" value="F:heme binding"/>
    <property type="evidence" value="ECO:0007669"/>
    <property type="project" value="InterPro"/>
</dbReference>
<comment type="cofactor">
    <cofactor evidence="7">
        <name>heme</name>
        <dbReference type="ChEBI" id="CHEBI:30413"/>
    </cofactor>
</comment>
<dbReference type="Pfam" id="PF00067">
    <property type="entry name" value="p450"/>
    <property type="match status" value="1"/>
</dbReference>
<feature type="binding site" description="axial binding residue" evidence="7">
    <location>
        <position position="443"/>
    </location>
    <ligand>
        <name>heme</name>
        <dbReference type="ChEBI" id="CHEBI:30413"/>
    </ligand>
    <ligandPart>
        <name>Fe</name>
        <dbReference type="ChEBI" id="CHEBI:18248"/>
    </ligandPart>
</feature>
<dbReference type="SUPFAM" id="SSF48264">
    <property type="entry name" value="Cytochrome P450"/>
    <property type="match status" value="1"/>
</dbReference>
<evidence type="ECO:0000313" key="11">
    <source>
        <dbReference type="Proteomes" id="UP000594778"/>
    </source>
</evidence>
<keyword evidence="6 8" id="KW-0503">Monooxygenase</keyword>
<dbReference type="InterPro" id="IPR050196">
    <property type="entry name" value="Cytochrome_P450_Monoox"/>
</dbReference>
<evidence type="ECO:0000256" key="7">
    <source>
        <dbReference type="PIRSR" id="PIRSR602401-1"/>
    </source>
</evidence>
<dbReference type="EMBL" id="CP065668">
    <property type="protein sequence ID" value="QPS11403.1"/>
    <property type="molecule type" value="Genomic_DNA"/>
</dbReference>
<sequence length="502" mass="55838">MNRPNPTQDTCTPAPSNAASCPFATQVPQPAQPAQPEQSEQSEQTASTAWPPGPAPGLMGWGLLRRMSRDLLGTLAQWRGEHGDAIHLRIWPEHQVVVTDPELVRELLVGQHDALVRWEHGISVFAQLHGHSVLVSEGRPWRSKRQALLPAFSPKAVQAQVPALAAAAQAALQAWPQQSEDFPMEQALTALAMDVIMRLMFSGAIGEDARSAEQAIREVSHAANSEFYWPLRWPDAMPWKRRKRRALAWLRSFIDRQVRLRLAQADADWPEDLLSRLLRLHRGDAQAWTLQAVRDECMTAFLAGHETVASSLTWWSWCMATHPEAQQQVADEIHAQLQGRAPTAQDLPALRQLGWSLQEAMRLYPAAPVLISRRCTRPVQLGAWRLPARTLFMIAPGLMQRDARWFPQPDAFQPQRFADADKDGAPAAPRGSWMPFGTGPRVCLGQHLASTEMAVVAAMVLQRLQLSVPEGAGAPRPVLQVTLRPSTPLRLRLQSRRDANPG</sequence>
<dbReference type="PRINTS" id="PR00463">
    <property type="entry name" value="EP450I"/>
</dbReference>
<dbReference type="InterPro" id="IPR002401">
    <property type="entry name" value="Cyt_P450_E_grp-I"/>
</dbReference>
<dbReference type="InterPro" id="IPR001128">
    <property type="entry name" value="Cyt_P450"/>
</dbReference>
<dbReference type="GO" id="GO:0004497">
    <property type="term" value="F:monooxygenase activity"/>
    <property type="evidence" value="ECO:0007669"/>
    <property type="project" value="UniProtKB-KW"/>
</dbReference>
<evidence type="ECO:0000313" key="10">
    <source>
        <dbReference type="EMBL" id="QPS11403.1"/>
    </source>
</evidence>
<keyword evidence="5 7" id="KW-0408">Iron</keyword>
<feature type="compositionally biased region" description="Low complexity" evidence="9">
    <location>
        <begin position="24"/>
        <end position="49"/>
    </location>
</feature>
<evidence type="ECO:0000256" key="5">
    <source>
        <dbReference type="ARBA" id="ARBA00023004"/>
    </source>
</evidence>
<accession>A0A7T2S9J9</accession>
<organism evidence="10 11">
    <name type="scientific">Delftia acidovorans</name>
    <name type="common">Pseudomonas acidovorans</name>
    <name type="synonym">Comamonas acidovorans</name>
    <dbReference type="NCBI Taxonomy" id="80866"/>
    <lineage>
        <taxon>Bacteria</taxon>
        <taxon>Pseudomonadati</taxon>
        <taxon>Pseudomonadota</taxon>
        <taxon>Betaproteobacteria</taxon>
        <taxon>Burkholderiales</taxon>
        <taxon>Comamonadaceae</taxon>
        <taxon>Delftia</taxon>
    </lineage>
</organism>
<evidence type="ECO:0000256" key="4">
    <source>
        <dbReference type="ARBA" id="ARBA00023002"/>
    </source>
</evidence>
<dbReference type="PANTHER" id="PTHR24291">
    <property type="entry name" value="CYTOCHROME P450 FAMILY 4"/>
    <property type="match status" value="1"/>
</dbReference>